<evidence type="ECO:0000259" key="2">
    <source>
        <dbReference type="Pfam" id="PF07883"/>
    </source>
</evidence>
<accession>A0A6N2VLF7</accession>
<organism evidence="3">
    <name type="scientific">Enterocloster bolteae</name>
    <dbReference type="NCBI Taxonomy" id="208479"/>
    <lineage>
        <taxon>Bacteria</taxon>
        <taxon>Bacillati</taxon>
        <taxon>Bacillota</taxon>
        <taxon>Clostridia</taxon>
        <taxon>Lachnospirales</taxon>
        <taxon>Lachnospiraceae</taxon>
        <taxon>Enterocloster</taxon>
    </lineage>
</organism>
<dbReference type="InterPro" id="IPR013096">
    <property type="entry name" value="Cupin_2"/>
</dbReference>
<evidence type="ECO:0000313" key="3">
    <source>
        <dbReference type="EMBL" id="VYT27846.1"/>
    </source>
</evidence>
<dbReference type="SUPFAM" id="SSF51182">
    <property type="entry name" value="RmlC-like cupins"/>
    <property type="match status" value="1"/>
</dbReference>
<dbReference type="Gene3D" id="2.60.120.10">
    <property type="entry name" value="Jelly Rolls"/>
    <property type="match status" value="1"/>
</dbReference>
<dbReference type="InterPro" id="IPR011051">
    <property type="entry name" value="RmlC_Cupin_sf"/>
</dbReference>
<dbReference type="PANTHER" id="PTHR35848">
    <property type="entry name" value="OXALATE-BINDING PROTEIN"/>
    <property type="match status" value="1"/>
</dbReference>
<name>A0A6N2VLF7_9FIRM</name>
<sequence>MNGTGQMICLKPMMRQPLYFLREWSVFMIYRTKNELEKTPIEGCMGGNGTVWMEKLLTGQEEMMGKGRAYVRHTLNPGVSIGIHTHEGEMETMVIVRGKAVHTINGQKQYLEEGDIIAAQPGDSHGIAQTGDEPLVLIAQVLFA</sequence>
<feature type="domain" description="Cupin type-2" evidence="2">
    <location>
        <begin position="73"/>
        <end position="138"/>
    </location>
</feature>
<protein>
    <submittedName>
        <fullName evidence="3">Cupin domain protein</fullName>
    </submittedName>
</protein>
<proteinExistence type="predicted"/>
<evidence type="ECO:0000256" key="1">
    <source>
        <dbReference type="ARBA" id="ARBA00022723"/>
    </source>
</evidence>
<keyword evidence="1" id="KW-0479">Metal-binding</keyword>
<dbReference type="InterPro" id="IPR051610">
    <property type="entry name" value="GPI/OXD"/>
</dbReference>
<reference evidence="3" key="1">
    <citation type="submission" date="2019-11" db="EMBL/GenBank/DDBJ databases">
        <authorList>
            <person name="Feng L."/>
        </authorList>
    </citation>
    <scope>NUCLEOTIDE SEQUENCE</scope>
    <source>
        <strain evidence="3">CbolteaeLFYP116</strain>
    </source>
</reference>
<dbReference type="AlphaFoldDB" id="A0A6N2VLF7"/>
<dbReference type="EMBL" id="CACRTF010000014">
    <property type="protein sequence ID" value="VYT27846.1"/>
    <property type="molecule type" value="Genomic_DNA"/>
</dbReference>
<dbReference type="PANTHER" id="PTHR35848:SF6">
    <property type="entry name" value="CUPIN TYPE-2 DOMAIN-CONTAINING PROTEIN"/>
    <property type="match status" value="1"/>
</dbReference>
<gene>
    <name evidence="3" type="ORF">CBLFYP116_02644</name>
</gene>
<dbReference type="Pfam" id="PF07883">
    <property type="entry name" value="Cupin_2"/>
    <property type="match status" value="1"/>
</dbReference>
<dbReference type="InterPro" id="IPR014710">
    <property type="entry name" value="RmlC-like_jellyroll"/>
</dbReference>
<dbReference type="GO" id="GO:0046872">
    <property type="term" value="F:metal ion binding"/>
    <property type="evidence" value="ECO:0007669"/>
    <property type="project" value="UniProtKB-KW"/>
</dbReference>